<accession>A0A8J5QME3</accession>
<dbReference type="RefSeq" id="XP_049261353.1">
    <property type="nucleotide sequence ID" value="XM_049409414.1"/>
</dbReference>
<feature type="domain" description="Aminoacyl-transfer RNA synthetases class-II family profile" evidence="7">
    <location>
        <begin position="167"/>
        <end position="497"/>
    </location>
</feature>
<name>A0A8J5QME3_9ASCO</name>
<dbReference type="Proteomes" id="UP000694255">
    <property type="component" value="Unassembled WGS sequence"/>
</dbReference>
<evidence type="ECO:0000256" key="2">
    <source>
        <dbReference type="ARBA" id="ARBA00022598"/>
    </source>
</evidence>
<dbReference type="GeneID" id="73472157"/>
<dbReference type="GO" id="GO:0003676">
    <property type="term" value="F:nucleic acid binding"/>
    <property type="evidence" value="ECO:0007669"/>
    <property type="project" value="InterPro"/>
</dbReference>
<dbReference type="NCBIfam" id="TIGR00457">
    <property type="entry name" value="asnS"/>
    <property type="match status" value="1"/>
</dbReference>
<dbReference type="GO" id="GO:0005524">
    <property type="term" value="F:ATP binding"/>
    <property type="evidence" value="ECO:0007669"/>
    <property type="project" value="UniProtKB-KW"/>
</dbReference>
<gene>
    <name evidence="8" type="ORF">J8A68_005357</name>
</gene>
<sequence>MLSIIRSRWLLKRSSCTVRLYRNIAASNSTQLKPTILEIHNQPPPTNQILETQGHVKSIRKFKKVGFLDINDGSIYQGLNIVLKDPNSQSLPELKVGQSIKVKGDWIESKGKQSYELIYDDKNPKHELTIVGDVASDYPLQKKETTMQNLRLYPSLRHRTSTLSSFLRLRSFLETKFMEFFNSKSFTKVTPPIITSSDCEGAGEVFKVEPVVNKGGDDGKETEKFFGKDAYLTVSTQLHLEALTIGLNRAWTLTPCFRAENSNTSRHLCEFWMLEAEICYIDDLKQLTNFTEDMVRYVTEALVEGTGAITTKFESGNGNDLLGASYGTANEIIKKRWDALLTSDRWPSMTYTEAVEYLNKNHLPSVEQLTWGESLQLKHEKLLAKESPIFITDYPSSLKPFYMLKSKDCDPTKPTVACFDLLIPDFGELAGGSLREHDYDTLVRDMKRYNMNIEDMEWYLTLRKNGTVPHGGFGLGFERLMIYLVGHENVKDIAAFPRAPQVCSC</sequence>
<evidence type="ECO:0000256" key="1">
    <source>
        <dbReference type="ARBA" id="ARBA00008226"/>
    </source>
</evidence>
<reference evidence="8 9" key="1">
    <citation type="journal article" date="2021" name="DNA Res.">
        <title>Genome analysis of Candida subhashii reveals its hybrid nature and dual mitochondrial genome conformations.</title>
        <authorList>
            <person name="Mixao V."/>
            <person name="Hegedusova E."/>
            <person name="Saus E."/>
            <person name="Pryszcz L.P."/>
            <person name="Cillingova A."/>
            <person name="Nosek J."/>
            <person name="Gabaldon T."/>
        </authorList>
    </citation>
    <scope>NUCLEOTIDE SEQUENCE [LARGE SCALE GENOMIC DNA]</scope>
    <source>
        <strain evidence="8 9">CBS 10753</strain>
    </source>
</reference>
<keyword evidence="9" id="KW-1185">Reference proteome</keyword>
<evidence type="ECO:0000313" key="8">
    <source>
        <dbReference type="EMBL" id="KAG7661120.1"/>
    </source>
</evidence>
<keyword evidence="6" id="KW-0030">Aminoacyl-tRNA synthetase</keyword>
<organism evidence="8 9">
    <name type="scientific">[Candida] subhashii</name>
    <dbReference type="NCBI Taxonomy" id="561895"/>
    <lineage>
        <taxon>Eukaryota</taxon>
        <taxon>Fungi</taxon>
        <taxon>Dikarya</taxon>
        <taxon>Ascomycota</taxon>
        <taxon>Saccharomycotina</taxon>
        <taxon>Pichiomycetes</taxon>
        <taxon>Debaryomycetaceae</taxon>
        <taxon>Spathaspora</taxon>
    </lineage>
</organism>
<dbReference type="EMBL" id="JAGSYN010000267">
    <property type="protein sequence ID" value="KAG7661120.1"/>
    <property type="molecule type" value="Genomic_DNA"/>
</dbReference>
<proteinExistence type="inferred from homology"/>
<dbReference type="OrthoDB" id="43906at2759"/>
<evidence type="ECO:0000256" key="3">
    <source>
        <dbReference type="ARBA" id="ARBA00022741"/>
    </source>
</evidence>
<dbReference type="InterPro" id="IPR004365">
    <property type="entry name" value="NA-bd_OB_tRNA"/>
</dbReference>
<dbReference type="PANTHER" id="PTHR22594">
    <property type="entry name" value="ASPARTYL/LYSYL-TRNA SYNTHETASE"/>
    <property type="match status" value="1"/>
</dbReference>
<dbReference type="InterPro" id="IPR004364">
    <property type="entry name" value="Aa-tRNA-synt_II"/>
</dbReference>
<dbReference type="Pfam" id="PF01336">
    <property type="entry name" value="tRNA_anti-codon"/>
    <property type="match status" value="1"/>
</dbReference>
<comment type="similarity">
    <text evidence="1">Belongs to the class-II aminoacyl-tRNA synthetase family.</text>
</comment>
<evidence type="ECO:0000313" key="9">
    <source>
        <dbReference type="Proteomes" id="UP000694255"/>
    </source>
</evidence>
<evidence type="ECO:0000256" key="6">
    <source>
        <dbReference type="ARBA" id="ARBA00023146"/>
    </source>
</evidence>
<dbReference type="GO" id="GO:0006421">
    <property type="term" value="P:asparaginyl-tRNA aminoacylation"/>
    <property type="evidence" value="ECO:0007669"/>
    <property type="project" value="InterPro"/>
</dbReference>
<dbReference type="AlphaFoldDB" id="A0A8J5QME3"/>
<keyword evidence="4" id="KW-0067">ATP-binding</keyword>
<dbReference type="Pfam" id="PF00152">
    <property type="entry name" value="tRNA-synt_2"/>
    <property type="match status" value="1"/>
</dbReference>
<dbReference type="PROSITE" id="PS50862">
    <property type="entry name" value="AA_TRNA_LIGASE_II"/>
    <property type="match status" value="1"/>
</dbReference>
<dbReference type="CDD" id="cd04318">
    <property type="entry name" value="EcAsnRS_like_N"/>
    <property type="match status" value="1"/>
</dbReference>
<evidence type="ECO:0000259" key="7">
    <source>
        <dbReference type="PROSITE" id="PS50862"/>
    </source>
</evidence>
<keyword evidence="2" id="KW-0436">Ligase</keyword>
<dbReference type="PANTHER" id="PTHR22594:SF34">
    <property type="entry name" value="ASPARAGINE--TRNA LIGASE, MITOCHONDRIAL-RELATED"/>
    <property type="match status" value="1"/>
</dbReference>
<dbReference type="GO" id="GO:0004816">
    <property type="term" value="F:asparagine-tRNA ligase activity"/>
    <property type="evidence" value="ECO:0007669"/>
    <property type="project" value="InterPro"/>
</dbReference>
<comment type="caution">
    <text evidence="8">The sequence shown here is derived from an EMBL/GenBank/DDBJ whole genome shotgun (WGS) entry which is preliminary data.</text>
</comment>
<protein>
    <submittedName>
        <fullName evidence="8">SLM5</fullName>
    </submittedName>
</protein>
<keyword evidence="3" id="KW-0547">Nucleotide-binding</keyword>
<keyword evidence="5" id="KW-0648">Protein biosynthesis</keyword>
<dbReference type="InterPro" id="IPR004522">
    <property type="entry name" value="Asn-tRNA-ligase"/>
</dbReference>
<dbReference type="GO" id="GO:0005739">
    <property type="term" value="C:mitochondrion"/>
    <property type="evidence" value="ECO:0007669"/>
    <property type="project" value="TreeGrafter"/>
</dbReference>
<dbReference type="InterPro" id="IPR006195">
    <property type="entry name" value="aa-tRNA-synth_II"/>
</dbReference>
<evidence type="ECO:0000256" key="4">
    <source>
        <dbReference type="ARBA" id="ARBA00022840"/>
    </source>
</evidence>
<evidence type="ECO:0000256" key="5">
    <source>
        <dbReference type="ARBA" id="ARBA00022917"/>
    </source>
</evidence>